<proteinExistence type="predicted"/>
<protein>
    <submittedName>
        <fullName evidence="1">Uncharacterized protein</fullName>
    </submittedName>
</protein>
<keyword evidence="2" id="KW-1185">Reference proteome</keyword>
<sequence>MEDNDVFYAEEGPRLNSFLFCSEPFSSAIKSLRLEYSSDCNSTENCNPFDRIKGYLPSIIYFYEFYCSVPKKSMRVMLGFYDHIYDNYQQPFGFNPSEMLIGEGRWDEQKKQLSVVACNFMGMAEPFGSAHVGDCSVRLSLRIPSTGTSKIVGQSNKAVNDPGYFKKITLRDDENLVGQIPSLEYEYNQLDRVRKLCPRNNPLMNQGRRYPDAYSYEMLKFEMNIRDSKGLVGYGKSSPLSVEDHFYGQDLLAAFPSYPGLSFSVPYATSNGGIFHVSSLITITQLRNVKSGGENCLFTMSSESDPTEEVVIAAEGIYDAGAGTLCMVGCGKIYSKNKIPKVDSMDCEILGKFQLPPLKAENGVYVEGSIESMRRISDPLYFKRLKISSAHNWKETERLLRRGLLDCFVEISKSFGREVVCRKPGTY</sequence>
<comment type="caution">
    <text evidence="1">The sequence shown here is derived from an EMBL/GenBank/DDBJ whole genome shotgun (WGS) entry which is preliminary data.</text>
</comment>
<evidence type="ECO:0000313" key="1">
    <source>
        <dbReference type="EMBL" id="KAI4333673.1"/>
    </source>
</evidence>
<evidence type="ECO:0000313" key="2">
    <source>
        <dbReference type="Proteomes" id="UP000828941"/>
    </source>
</evidence>
<gene>
    <name evidence="1" type="ORF">L6164_018452</name>
</gene>
<accession>A0ACB9NB26</accession>
<organism evidence="1 2">
    <name type="scientific">Bauhinia variegata</name>
    <name type="common">Purple orchid tree</name>
    <name type="synonym">Phanera variegata</name>
    <dbReference type="NCBI Taxonomy" id="167791"/>
    <lineage>
        <taxon>Eukaryota</taxon>
        <taxon>Viridiplantae</taxon>
        <taxon>Streptophyta</taxon>
        <taxon>Embryophyta</taxon>
        <taxon>Tracheophyta</taxon>
        <taxon>Spermatophyta</taxon>
        <taxon>Magnoliopsida</taxon>
        <taxon>eudicotyledons</taxon>
        <taxon>Gunneridae</taxon>
        <taxon>Pentapetalae</taxon>
        <taxon>rosids</taxon>
        <taxon>fabids</taxon>
        <taxon>Fabales</taxon>
        <taxon>Fabaceae</taxon>
        <taxon>Cercidoideae</taxon>
        <taxon>Cercideae</taxon>
        <taxon>Bauhiniinae</taxon>
        <taxon>Bauhinia</taxon>
    </lineage>
</organism>
<name>A0ACB9NB26_BAUVA</name>
<reference evidence="1 2" key="1">
    <citation type="journal article" date="2022" name="DNA Res.">
        <title>Chromosomal-level genome assembly of the orchid tree Bauhinia variegata (Leguminosae; Cercidoideae) supports the allotetraploid origin hypothesis of Bauhinia.</title>
        <authorList>
            <person name="Zhong Y."/>
            <person name="Chen Y."/>
            <person name="Zheng D."/>
            <person name="Pang J."/>
            <person name="Liu Y."/>
            <person name="Luo S."/>
            <person name="Meng S."/>
            <person name="Qian L."/>
            <person name="Wei D."/>
            <person name="Dai S."/>
            <person name="Zhou R."/>
        </authorList>
    </citation>
    <scope>NUCLEOTIDE SEQUENCE [LARGE SCALE GENOMIC DNA]</scope>
    <source>
        <strain evidence="1">BV-YZ2020</strain>
    </source>
</reference>
<dbReference type="Proteomes" id="UP000828941">
    <property type="component" value="Chromosome 7"/>
</dbReference>
<dbReference type="EMBL" id="CM039432">
    <property type="protein sequence ID" value="KAI4333673.1"/>
    <property type="molecule type" value="Genomic_DNA"/>
</dbReference>